<dbReference type="Gene3D" id="3.30.70.2970">
    <property type="entry name" value="Protein of unknown function (DUF541), domain 2"/>
    <property type="match status" value="1"/>
</dbReference>
<dbReference type="GO" id="GO:0006974">
    <property type="term" value="P:DNA damage response"/>
    <property type="evidence" value="ECO:0007669"/>
    <property type="project" value="TreeGrafter"/>
</dbReference>
<dbReference type="PANTHER" id="PTHR34387">
    <property type="entry name" value="SLR1258 PROTEIN"/>
    <property type="match status" value="1"/>
</dbReference>
<dbReference type="STRING" id="572036.SAMN05661099_2035"/>
<reference evidence="4" key="1">
    <citation type="submission" date="2017-02" db="EMBL/GenBank/DDBJ databases">
        <authorList>
            <person name="Varghese N."/>
            <person name="Submissions S."/>
        </authorList>
    </citation>
    <scope>NUCLEOTIDE SEQUENCE [LARGE SCALE GENOMIC DNA]</scope>
    <source>
        <strain evidence="4">DSM 22385</strain>
    </source>
</reference>
<organism evidence="3 4">
    <name type="scientific">Daejeonella lutea</name>
    <dbReference type="NCBI Taxonomy" id="572036"/>
    <lineage>
        <taxon>Bacteria</taxon>
        <taxon>Pseudomonadati</taxon>
        <taxon>Bacteroidota</taxon>
        <taxon>Sphingobacteriia</taxon>
        <taxon>Sphingobacteriales</taxon>
        <taxon>Sphingobacteriaceae</taxon>
        <taxon>Daejeonella</taxon>
    </lineage>
</organism>
<dbReference type="PANTHER" id="PTHR34387:SF1">
    <property type="entry name" value="PERIPLASMIC IMMUNOGENIC PROTEIN"/>
    <property type="match status" value="1"/>
</dbReference>
<evidence type="ECO:0008006" key="5">
    <source>
        <dbReference type="Google" id="ProtNLM"/>
    </source>
</evidence>
<feature type="chain" id="PRO_5012075090" description="DUF541 domain-containing protein" evidence="2">
    <location>
        <begin position="24"/>
        <end position="237"/>
    </location>
</feature>
<keyword evidence="4" id="KW-1185">Reference proteome</keyword>
<dbReference type="Proteomes" id="UP000189981">
    <property type="component" value="Unassembled WGS sequence"/>
</dbReference>
<keyword evidence="2" id="KW-0732">Signal</keyword>
<evidence type="ECO:0000256" key="1">
    <source>
        <dbReference type="SAM" id="Coils"/>
    </source>
</evidence>
<evidence type="ECO:0000256" key="2">
    <source>
        <dbReference type="SAM" id="SignalP"/>
    </source>
</evidence>
<dbReference type="Gene3D" id="3.30.110.170">
    <property type="entry name" value="Protein of unknown function (DUF541), domain 1"/>
    <property type="match status" value="1"/>
</dbReference>
<keyword evidence="1" id="KW-0175">Coiled coil</keyword>
<evidence type="ECO:0000313" key="3">
    <source>
        <dbReference type="EMBL" id="SKB64596.1"/>
    </source>
</evidence>
<dbReference type="InterPro" id="IPR007497">
    <property type="entry name" value="SIMPL/DUF541"/>
</dbReference>
<accession>A0A1T5CZ30</accession>
<evidence type="ECO:0000313" key="4">
    <source>
        <dbReference type="Proteomes" id="UP000189981"/>
    </source>
</evidence>
<dbReference type="InterPro" id="IPR052022">
    <property type="entry name" value="26kDa_periplasmic_antigen"/>
</dbReference>
<feature type="coiled-coil region" evidence="1">
    <location>
        <begin position="54"/>
        <end position="81"/>
    </location>
</feature>
<proteinExistence type="predicted"/>
<dbReference type="EMBL" id="FUYR01000002">
    <property type="protein sequence ID" value="SKB64596.1"/>
    <property type="molecule type" value="Genomic_DNA"/>
</dbReference>
<sequence length="237" mass="27030">MMNNMKTIIAAALVSIFSLTAYSQNIDTRKKIEVQGTAEAEVTPDILYIGMSLKEYFKDSANKKKVEIEELERQLQTAVLAAGIPQENFTINNISSYTTWWEKKKSPEFLARKQYRIKVTDLSKFNQIMSAVDPKGIEYSNIESYDYSKIETLKRDLKIKALQAAKDKATYLLTSIGSSVGSPLDIQEINNEYYPQPIYRANTMMKAEAMDAAAPMPDIDFKKIKLTYQMRAVFEIK</sequence>
<protein>
    <recommendedName>
        <fullName evidence="5">DUF541 domain-containing protein</fullName>
    </recommendedName>
</protein>
<dbReference type="AlphaFoldDB" id="A0A1T5CZ30"/>
<dbReference type="Pfam" id="PF04402">
    <property type="entry name" value="SIMPL"/>
    <property type="match status" value="1"/>
</dbReference>
<gene>
    <name evidence="3" type="ORF">SAMN05661099_2035</name>
</gene>
<feature type="signal peptide" evidence="2">
    <location>
        <begin position="1"/>
        <end position="23"/>
    </location>
</feature>
<name>A0A1T5CZ30_9SPHI</name>